<accession>A0ABV9S6I6</accession>
<dbReference type="Proteomes" id="UP001595859">
    <property type="component" value="Unassembled WGS sequence"/>
</dbReference>
<dbReference type="EMBL" id="JBHSIS010000017">
    <property type="protein sequence ID" value="MFC4857325.1"/>
    <property type="molecule type" value="Genomic_DNA"/>
</dbReference>
<reference evidence="2" key="1">
    <citation type="journal article" date="2019" name="Int. J. Syst. Evol. Microbiol.">
        <title>The Global Catalogue of Microorganisms (GCM) 10K type strain sequencing project: providing services to taxonomists for standard genome sequencing and annotation.</title>
        <authorList>
            <consortium name="The Broad Institute Genomics Platform"/>
            <consortium name="The Broad Institute Genome Sequencing Center for Infectious Disease"/>
            <person name="Wu L."/>
            <person name="Ma J."/>
        </authorList>
    </citation>
    <scope>NUCLEOTIDE SEQUENCE [LARGE SCALE GENOMIC DNA]</scope>
    <source>
        <strain evidence="2">ZS-22-S1</strain>
    </source>
</reference>
<organism evidence="1 2">
    <name type="scientific">Actinophytocola glycyrrhizae</name>
    <dbReference type="NCBI Taxonomy" id="2044873"/>
    <lineage>
        <taxon>Bacteria</taxon>
        <taxon>Bacillati</taxon>
        <taxon>Actinomycetota</taxon>
        <taxon>Actinomycetes</taxon>
        <taxon>Pseudonocardiales</taxon>
        <taxon>Pseudonocardiaceae</taxon>
    </lineage>
</organism>
<sequence length="292" mass="31880">MDVSVWRALVPDLKQLLRLPVEDGEGVRLQRAAQVETVHGDLAELVFGGAGDWTDQDDGWVAAALVARLTADQDRQLRAVLESDPGAALTVLADECVSAWRTEHTADRGLTGTDNSANWAANRVPGTLYFVHDGTQYRYSDLERGPDHAWLTLDERVGAAAERAQQWGTGWYTTAGEDPRYGGAYVYAVDRNGPWLTQAEAEQLLTTTAAESTQAATQSEAQQWADVWVAQQGGQWRYGLTDQGPFTYEDGAKAQQDKALLDQVTATLLDQYPDADSGYVRALAAQYVAETA</sequence>
<name>A0ABV9S6I6_9PSEU</name>
<proteinExistence type="predicted"/>
<evidence type="ECO:0000313" key="2">
    <source>
        <dbReference type="Proteomes" id="UP001595859"/>
    </source>
</evidence>
<gene>
    <name evidence="1" type="ORF">ACFPCV_27830</name>
</gene>
<comment type="caution">
    <text evidence="1">The sequence shown here is derived from an EMBL/GenBank/DDBJ whole genome shotgun (WGS) entry which is preliminary data.</text>
</comment>
<evidence type="ECO:0000313" key="1">
    <source>
        <dbReference type="EMBL" id="MFC4857325.1"/>
    </source>
</evidence>
<keyword evidence="2" id="KW-1185">Reference proteome</keyword>
<dbReference type="RefSeq" id="WP_378059310.1">
    <property type="nucleotide sequence ID" value="NZ_JBHSIS010000017.1"/>
</dbReference>
<protein>
    <submittedName>
        <fullName evidence="1">Uncharacterized protein</fullName>
    </submittedName>
</protein>